<dbReference type="CDD" id="cd00130">
    <property type="entry name" value="PAS"/>
    <property type="match status" value="2"/>
</dbReference>
<dbReference type="Pfam" id="PF08447">
    <property type="entry name" value="PAS_3"/>
    <property type="match status" value="1"/>
</dbReference>
<proteinExistence type="predicted"/>
<evidence type="ECO:0000256" key="4">
    <source>
        <dbReference type="ARBA" id="ARBA00022679"/>
    </source>
</evidence>
<dbReference type="SUPFAM" id="SSF55785">
    <property type="entry name" value="PYP-like sensor domain (PAS domain)"/>
    <property type="match status" value="2"/>
</dbReference>
<gene>
    <name evidence="10" type="ORF">SAMN02927903_00707</name>
</gene>
<dbReference type="CDD" id="cd00082">
    <property type="entry name" value="HisKA"/>
    <property type="match status" value="1"/>
</dbReference>
<dbReference type="InterPro" id="IPR003594">
    <property type="entry name" value="HATPase_dom"/>
</dbReference>
<dbReference type="InterPro" id="IPR003661">
    <property type="entry name" value="HisK_dim/P_dom"/>
</dbReference>
<dbReference type="InterPro" id="IPR029016">
    <property type="entry name" value="GAF-like_dom_sf"/>
</dbReference>
<evidence type="ECO:0000313" key="11">
    <source>
        <dbReference type="Proteomes" id="UP000199354"/>
    </source>
</evidence>
<dbReference type="SMART" id="SM00091">
    <property type="entry name" value="PAS"/>
    <property type="match status" value="2"/>
</dbReference>
<dbReference type="STRING" id="490189.SAMN02927903_00707"/>
<evidence type="ECO:0000256" key="5">
    <source>
        <dbReference type="ARBA" id="ARBA00022777"/>
    </source>
</evidence>
<evidence type="ECO:0000259" key="8">
    <source>
        <dbReference type="PROSITE" id="PS50112"/>
    </source>
</evidence>
<dbReference type="AlphaFoldDB" id="A0A1G5D1H4"/>
<feature type="domain" description="PAC" evidence="9">
    <location>
        <begin position="565"/>
        <end position="617"/>
    </location>
</feature>
<dbReference type="InterPro" id="IPR001610">
    <property type="entry name" value="PAC"/>
</dbReference>
<dbReference type="Gene3D" id="3.30.565.10">
    <property type="entry name" value="Histidine kinase-like ATPase, C-terminal domain"/>
    <property type="match status" value="1"/>
</dbReference>
<dbReference type="PROSITE" id="PS50113">
    <property type="entry name" value="PAC"/>
    <property type="match status" value="2"/>
</dbReference>
<dbReference type="EMBL" id="FMVF01000003">
    <property type="protein sequence ID" value="SCY08371.1"/>
    <property type="molecule type" value="Genomic_DNA"/>
</dbReference>
<dbReference type="InterPro" id="IPR004358">
    <property type="entry name" value="Sig_transdc_His_kin-like_C"/>
</dbReference>
<accession>A0A1G5D1H4</accession>
<dbReference type="InterPro" id="IPR005467">
    <property type="entry name" value="His_kinase_dom"/>
</dbReference>
<dbReference type="InterPro" id="IPR000014">
    <property type="entry name" value="PAS"/>
</dbReference>
<dbReference type="InterPro" id="IPR036097">
    <property type="entry name" value="HisK_dim/P_sf"/>
</dbReference>
<dbReference type="SUPFAM" id="SSF55874">
    <property type="entry name" value="ATPase domain of HSP90 chaperone/DNA topoisomerase II/histidine kinase"/>
    <property type="match status" value="1"/>
</dbReference>
<name>A0A1G5D1H4_9FLAO</name>
<dbReference type="Pfam" id="PF13426">
    <property type="entry name" value="PAS_9"/>
    <property type="match status" value="1"/>
</dbReference>
<dbReference type="SMART" id="SM00388">
    <property type="entry name" value="HisKA"/>
    <property type="match status" value="1"/>
</dbReference>
<evidence type="ECO:0000259" key="9">
    <source>
        <dbReference type="PROSITE" id="PS50113"/>
    </source>
</evidence>
<reference evidence="10 11" key="1">
    <citation type="submission" date="2016-10" db="EMBL/GenBank/DDBJ databases">
        <authorList>
            <person name="de Groot N.N."/>
        </authorList>
    </citation>
    <scope>NUCLEOTIDE SEQUENCE [LARGE SCALE GENOMIC DNA]</scope>
    <source>
        <strain evidence="10 11">CGMCC 1.7031</strain>
    </source>
</reference>
<dbReference type="PANTHER" id="PTHR43304:SF1">
    <property type="entry name" value="PAC DOMAIN-CONTAINING PROTEIN"/>
    <property type="match status" value="1"/>
</dbReference>
<dbReference type="SUPFAM" id="SSF55781">
    <property type="entry name" value="GAF domain-like"/>
    <property type="match status" value="1"/>
</dbReference>
<dbReference type="PRINTS" id="PR00344">
    <property type="entry name" value="BCTRLSENSOR"/>
</dbReference>
<dbReference type="RefSeq" id="WP_091140936.1">
    <property type="nucleotide sequence ID" value="NZ_FMVF01000003.1"/>
</dbReference>
<dbReference type="Pfam" id="PF00512">
    <property type="entry name" value="HisKA"/>
    <property type="match status" value="1"/>
</dbReference>
<dbReference type="EC" id="2.7.13.3" evidence="2"/>
<dbReference type="PROSITE" id="PS50112">
    <property type="entry name" value="PAS"/>
    <property type="match status" value="2"/>
</dbReference>
<dbReference type="Pfam" id="PF02518">
    <property type="entry name" value="HATPase_c"/>
    <property type="match status" value="1"/>
</dbReference>
<dbReference type="InterPro" id="IPR035965">
    <property type="entry name" value="PAS-like_dom_sf"/>
</dbReference>
<keyword evidence="5" id="KW-0418">Kinase</keyword>
<organism evidence="10 11">
    <name type="scientific">Flavobacterium caeni</name>
    <dbReference type="NCBI Taxonomy" id="490189"/>
    <lineage>
        <taxon>Bacteria</taxon>
        <taxon>Pseudomonadati</taxon>
        <taxon>Bacteroidota</taxon>
        <taxon>Flavobacteriia</taxon>
        <taxon>Flavobacteriales</taxon>
        <taxon>Flavobacteriaceae</taxon>
        <taxon>Flavobacterium</taxon>
    </lineage>
</organism>
<feature type="domain" description="PAS" evidence="8">
    <location>
        <begin position="490"/>
        <end position="548"/>
    </location>
</feature>
<dbReference type="SUPFAM" id="SSF47384">
    <property type="entry name" value="Homodimeric domain of signal transducing histidine kinase"/>
    <property type="match status" value="1"/>
</dbReference>
<feature type="domain" description="PAS" evidence="8">
    <location>
        <begin position="346"/>
        <end position="417"/>
    </location>
</feature>
<keyword evidence="6" id="KW-0175">Coiled coil</keyword>
<evidence type="ECO:0000256" key="1">
    <source>
        <dbReference type="ARBA" id="ARBA00000085"/>
    </source>
</evidence>
<dbReference type="Gene3D" id="3.30.450.20">
    <property type="entry name" value="PAS domain"/>
    <property type="match status" value="3"/>
</dbReference>
<feature type="domain" description="Histidine kinase" evidence="7">
    <location>
        <begin position="635"/>
        <end position="858"/>
    </location>
</feature>
<dbReference type="OrthoDB" id="9766459at2"/>
<evidence type="ECO:0000256" key="6">
    <source>
        <dbReference type="SAM" id="Coils"/>
    </source>
</evidence>
<evidence type="ECO:0000256" key="2">
    <source>
        <dbReference type="ARBA" id="ARBA00012438"/>
    </source>
</evidence>
<keyword evidence="11" id="KW-1185">Reference proteome</keyword>
<dbReference type="PROSITE" id="PS50109">
    <property type="entry name" value="HIS_KIN"/>
    <property type="match status" value="1"/>
</dbReference>
<evidence type="ECO:0000256" key="3">
    <source>
        <dbReference type="ARBA" id="ARBA00022553"/>
    </source>
</evidence>
<dbReference type="GO" id="GO:0000155">
    <property type="term" value="F:phosphorelay sensor kinase activity"/>
    <property type="evidence" value="ECO:0007669"/>
    <property type="project" value="InterPro"/>
</dbReference>
<dbReference type="InterPro" id="IPR000700">
    <property type="entry name" value="PAS-assoc_C"/>
</dbReference>
<dbReference type="NCBIfam" id="TIGR00229">
    <property type="entry name" value="sensory_box"/>
    <property type="match status" value="2"/>
</dbReference>
<dbReference type="InterPro" id="IPR036890">
    <property type="entry name" value="HATPase_C_sf"/>
</dbReference>
<dbReference type="SMART" id="SM00086">
    <property type="entry name" value="PAC"/>
    <property type="match status" value="2"/>
</dbReference>
<comment type="catalytic activity">
    <reaction evidence="1">
        <text>ATP + protein L-histidine = ADP + protein N-phospho-L-histidine.</text>
        <dbReference type="EC" id="2.7.13.3"/>
    </reaction>
</comment>
<protein>
    <recommendedName>
        <fullName evidence="2">histidine kinase</fullName>
        <ecNumber evidence="2">2.7.13.3</ecNumber>
    </recommendedName>
</protein>
<keyword evidence="4" id="KW-0808">Transferase</keyword>
<dbReference type="Gene3D" id="2.10.70.100">
    <property type="match status" value="1"/>
</dbReference>
<dbReference type="InterPro" id="IPR013655">
    <property type="entry name" value="PAS_fold_3"/>
</dbReference>
<sequence length="869" mass="98037">MVETSTLFLEHGGKMGALIKAKDWAQTPLGAAACWPQSLKTCVRIVLSSAQPMAVGWGPESLLIYNDAYQSILGDKHVHSLGQPAKVVWGEVWDTIAAKIHLSPSMNGVTCDDPIQLLVEHDGCLNESYYSFDFSPIPDETGTPEGFLCTATDRTLRVVGARQMQTLGGLTKKVFTVTDNAKIYKRALETLRANPNDFPFVVLYEISEDGKRLLLSGQTPEDMPDGVVPAVIDMQTRSEELPELHQALQTGTIQEVRDLERRFGPMPKNDRGDAPHVALLMPILQVNQSHPLAIMAVGLNPYRSLGDGYSEFLSLVADQIASALTHAYAVKREQKWAETRKELEVVETRNKLAIEAAAMGHFEWDMVTDAFVYSPRMAQVFGYPEQAVLTRNNFSERVHHEDLSVRAEAHRQARDTGLLFYEARVVHPDHSVHWLRFNGKIVFDDENQPAKMYGTALDVTQHKLQAQLLEEKVNLRTQALIERNRALKESEERYQRMTEEVQDYAIIVLDKNGTILNWNKGAQKIKGYREAEIVGKNFRLFYRPVDLESKLPEKLIKEAELTGRAMDEGYRVRKDGTYFWGSITITALHDGDNNVIGFSKVTRDLTERKLAEDRMRQYNAELEFQNKELEQFAYVASHDLQEPLRKIQMFAGLLERSVQTGQPTEKYFSKISQTAERMSELIKAVLNYSRLSRNDQQFETVDLQRIFDNVLVDFELLIEEKQVEILSDALPTITAIPLQINQLFSNLIGNAIKFADSAPKIVVTSRTVGANDIPFDTGLADNEYLELVFSDNGIGFEQQYVGKIFTIFQRLNDRVRYSGTGIGLALCKKIVENHAGFITAQSELGSGASFYIYLPLQTKDEPELSLLNS</sequence>
<dbReference type="InterPro" id="IPR052162">
    <property type="entry name" value="Sensor_kinase/Photoreceptor"/>
</dbReference>
<dbReference type="PANTHER" id="PTHR43304">
    <property type="entry name" value="PHYTOCHROME-LIKE PROTEIN CPH1"/>
    <property type="match status" value="1"/>
</dbReference>
<dbReference type="Gene3D" id="3.30.450.40">
    <property type="match status" value="1"/>
</dbReference>
<feature type="coiled-coil region" evidence="6">
    <location>
        <begin position="480"/>
        <end position="507"/>
    </location>
</feature>
<feature type="domain" description="PAC" evidence="9">
    <location>
        <begin position="419"/>
        <end position="471"/>
    </location>
</feature>
<keyword evidence="3" id="KW-0597">Phosphoprotein</keyword>
<evidence type="ECO:0000259" key="7">
    <source>
        <dbReference type="PROSITE" id="PS50109"/>
    </source>
</evidence>
<dbReference type="Gene3D" id="1.10.287.130">
    <property type="match status" value="1"/>
</dbReference>
<dbReference type="SMART" id="SM00387">
    <property type="entry name" value="HATPase_c"/>
    <property type="match status" value="1"/>
</dbReference>
<dbReference type="Proteomes" id="UP000199354">
    <property type="component" value="Unassembled WGS sequence"/>
</dbReference>
<evidence type="ECO:0000313" key="10">
    <source>
        <dbReference type="EMBL" id="SCY08371.1"/>
    </source>
</evidence>